<keyword evidence="1 4" id="KW-0489">Methyltransferase</keyword>
<dbReference type="PANTHER" id="PTHR43542:SF1">
    <property type="entry name" value="METHYLTRANSFERASE"/>
    <property type="match status" value="1"/>
</dbReference>
<name>A0A8A0RPJ5_9FIRM</name>
<gene>
    <name evidence="4" type="primary">rsmD</name>
    <name evidence="4" type="ORF">H0A61_02213</name>
</gene>
<dbReference type="CDD" id="cd02440">
    <property type="entry name" value="AdoMet_MTases"/>
    <property type="match status" value="1"/>
</dbReference>
<feature type="compositionally biased region" description="Basic residues" evidence="3">
    <location>
        <begin position="11"/>
        <end position="22"/>
    </location>
</feature>
<dbReference type="PROSITE" id="PS00092">
    <property type="entry name" value="N6_MTASE"/>
    <property type="match status" value="1"/>
</dbReference>
<dbReference type="Gene3D" id="3.40.50.150">
    <property type="entry name" value="Vaccinia Virus protein VP39"/>
    <property type="match status" value="1"/>
</dbReference>
<protein>
    <submittedName>
        <fullName evidence="4">Ribosomal RNA small subunit methyltransferase D</fullName>
        <ecNumber evidence="4">2.1.1.171</ecNumber>
    </submittedName>
</protein>
<proteinExistence type="predicted"/>
<dbReference type="InterPro" id="IPR004398">
    <property type="entry name" value="RNA_MeTrfase_RsmD"/>
</dbReference>
<evidence type="ECO:0000256" key="3">
    <source>
        <dbReference type="SAM" id="MobiDB-lite"/>
    </source>
</evidence>
<evidence type="ECO:0000256" key="2">
    <source>
        <dbReference type="ARBA" id="ARBA00022679"/>
    </source>
</evidence>
<keyword evidence="5" id="KW-1185">Reference proteome</keyword>
<dbReference type="PANTHER" id="PTHR43542">
    <property type="entry name" value="METHYLTRANSFERASE"/>
    <property type="match status" value="1"/>
</dbReference>
<dbReference type="SUPFAM" id="SSF53335">
    <property type="entry name" value="S-adenosyl-L-methionine-dependent methyltransferases"/>
    <property type="match status" value="1"/>
</dbReference>
<dbReference type="Pfam" id="PF03602">
    <property type="entry name" value="Cons_hypoth95"/>
    <property type="match status" value="1"/>
</dbReference>
<feature type="region of interest" description="Disordered" evidence="3">
    <location>
        <begin position="1"/>
        <end position="22"/>
    </location>
</feature>
<dbReference type="RefSeq" id="WP_206707168.1">
    <property type="nucleotide sequence ID" value="NZ_CP059066.1"/>
</dbReference>
<dbReference type="EC" id="2.1.1.171" evidence="4"/>
<dbReference type="Proteomes" id="UP000662904">
    <property type="component" value="Chromosome"/>
</dbReference>
<dbReference type="AlphaFoldDB" id="A0A8A0RPJ5"/>
<dbReference type="EMBL" id="CP059066">
    <property type="protein sequence ID" value="QSQ09832.1"/>
    <property type="molecule type" value="Genomic_DNA"/>
</dbReference>
<dbReference type="NCBIfam" id="TIGR00095">
    <property type="entry name" value="16S rRNA (guanine(966)-N(2))-methyltransferase RsmD"/>
    <property type="match status" value="1"/>
</dbReference>
<dbReference type="InterPro" id="IPR002052">
    <property type="entry name" value="DNA_methylase_N6_adenine_CS"/>
</dbReference>
<reference evidence="4" key="1">
    <citation type="submission" date="2020-07" db="EMBL/GenBank/DDBJ databases">
        <title>Koleobacter methoxysyntrophicus gen. nov., sp. nov., a novel anaerobic bacterium isolated from deep subsurface oil field and proposal of Koleobacterales ord. nov. in the phylum Firmicutes.</title>
        <authorList>
            <person name="Sakamoto S."/>
            <person name="Tamaki H."/>
        </authorList>
    </citation>
    <scope>NUCLEOTIDE SEQUENCE</scope>
    <source>
        <strain evidence="4">NRmbB1</strain>
    </source>
</reference>
<dbReference type="GO" id="GO:0052913">
    <property type="term" value="F:16S rRNA (guanine(966)-N(2))-methyltransferase activity"/>
    <property type="evidence" value="ECO:0007669"/>
    <property type="project" value="UniProtKB-EC"/>
</dbReference>
<dbReference type="KEGG" id="kme:H0A61_02213"/>
<dbReference type="InterPro" id="IPR029063">
    <property type="entry name" value="SAM-dependent_MTases_sf"/>
</dbReference>
<accession>A0A8A0RPJ5</accession>
<dbReference type="PIRSF" id="PIRSF004553">
    <property type="entry name" value="CHP00095"/>
    <property type="match status" value="1"/>
</dbReference>
<evidence type="ECO:0000256" key="1">
    <source>
        <dbReference type="ARBA" id="ARBA00022603"/>
    </source>
</evidence>
<dbReference type="GO" id="GO:0003676">
    <property type="term" value="F:nucleic acid binding"/>
    <property type="evidence" value="ECO:0007669"/>
    <property type="project" value="InterPro"/>
</dbReference>
<keyword evidence="2 4" id="KW-0808">Transferase</keyword>
<evidence type="ECO:0000313" key="5">
    <source>
        <dbReference type="Proteomes" id="UP000662904"/>
    </source>
</evidence>
<evidence type="ECO:0000313" key="4">
    <source>
        <dbReference type="EMBL" id="QSQ09832.1"/>
    </source>
</evidence>
<sequence>MRVISGEIRGKRLKSPKGKKIRPTSNKVKEAIFNILGQKIVDCIFLDLFAGTGNIGIEALSRGAQKAVFVDNNFRSVKLIKYNLVMTGFADRSMVIQKNSFKVIEVLGKKHEKFDIIFMDPPYDMEGISGLLEEIYEKRILKDSGIILIEHRNNKKLPEQVKGFIKIREKLYGDTCISFFMYDREEHND</sequence>
<organism evidence="4 5">
    <name type="scientific">Koleobacter methoxysyntrophicus</name>
    <dbReference type="NCBI Taxonomy" id="2751313"/>
    <lineage>
        <taxon>Bacteria</taxon>
        <taxon>Bacillati</taxon>
        <taxon>Bacillota</taxon>
        <taxon>Clostridia</taxon>
        <taxon>Koleobacterales</taxon>
        <taxon>Koleobacteraceae</taxon>
        <taxon>Koleobacter</taxon>
    </lineage>
</organism>